<keyword evidence="3" id="KW-1185">Reference proteome</keyword>
<gene>
    <name evidence="2" type="ORF">GIB67_008713</name>
</gene>
<accession>A0A7J7NGH6</accession>
<keyword evidence="1" id="KW-1133">Transmembrane helix</keyword>
<dbReference type="EMBL" id="JACGCM010000802">
    <property type="protein sequence ID" value="KAF6166285.1"/>
    <property type="molecule type" value="Genomic_DNA"/>
</dbReference>
<protein>
    <submittedName>
        <fullName evidence="2">Uncharacterized protein</fullName>
    </submittedName>
</protein>
<dbReference type="Proteomes" id="UP000541444">
    <property type="component" value="Unassembled WGS sequence"/>
</dbReference>
<evidence type="ECO:0000313" key="3">
    <source>
        <dbReference type="Proteomes" id="UP000541444"/>
    </source>
</evidence>
<proteinExistence type="predicted"/>
<evidence type="ECO:0000256" key="1">
    <source>
        <dbReference type="SAM" id="Phobius"/>
    </source>
</evidence>
<reference evidence="2 3" key="1">
    <citation type="journal article" date="2020" name="IScience">
        <title>Genome Sequencing of the Endangered Kingdonia uniflora (Circaeasteraceae, Ranunculales) Reveals Potential Mechanisms of Evolutionary Specialization.</title>
        <authorList>
            <person name="Sun Y."/>
            <person name="Deng T."/>
            <person name="Zhang A."/>
            <person name="Moore M.J."/>
            <person name="Landis J.B."/>
            <person name="Lin N."/>
            <person name="Zhang H."/>
            <person name="Zhang X."/>
            <person name="Huang J."/>
            <person name="Zhang X."/>
            <person name="Sun H."/>
            <person name="Wang H."/>
        </authorList>
    </citation>
    <scope>NUCLEOTIDE SEQUENCE [LARGE SCALE GENOMIC DNA]</scope>
    <source>
        <strain evidence="2">TB1705</strain>
        <tissue evidence="2">Leaf</tissue>
    </source>
</reference>
<keyword evidence="1" id="KW-0472">Membrane</keyword>
<sequence length="97" mass="10925">DFEFGWESFVGIVFGLRALIVVDVVVFLVFSVIDLKFRKLIRGAHFRWGTVWAVSPRLSFRAYHQWQVVSGFSCCCGDLWGAELEAHSPVVTFGLAA</sequence>
<comment type="caution">
    <text evidence="2">The sequence shown here is derived from an EMBL/GenBank/DDBJ whole genome shotgun (WGS) entry which is preliminary data.</text>
</comment>
<evidence type="ECO:0000313" key="2">
    <source>
        <dbReference type="EMBL" id="KAF6166285.1"/>
    </source>
</evidence>
<feature type="non-terminal residue" evidence="2">
    <location>
        <position position="1"/>
    </location>
</feature>
<name>A0A7J7NGH6_9MAGN</name>
<keyword evidence="1" id="KW-0812">Transmembrane</keyword>
<feature type="transmembrane region" description="Helical" evidence="1">
    <location>
        <begin position="12"/>
        <end position="33"/>
    </location>
</feature>
<dbReference type="AlphaFoldDB" id="A0A7J7NGH6"/>
<organism evidence="2 3">
    <name type="scientific">Kingdonia uniflora</name>
    <dbReference type="NCBI Taxonomy" id="39325"/>
    <lineage>
        <taxon>Eukaryota</taxon>
        <taxon>Viridiplantae</taxon>
        <taxon>Streptophyta</taxon>
        <taxon>Embryophyta</taxon>
        <taxon>Tracheophyta</taxon>
        <taxon>Spermatophyta</taxon>
        <taxon>Magnoliopsida</taxon>
        <taxon>Ranunculales</taxon>
        <taxon>Circaeasteraceae</taxon>
        <taxon>Kingdonia</taxon>
    </lineage>
</organism>